<evidence type="ECO:0000256" key="1">
    <source>
        <dbReference type="SAM" id="Coils"/>
    </source>
</evidence>
<feature type="non-terminal residue" evidence="2">
    <location>
        <position position="1"/>
    </location>
</feature>
<dbReference type="PANTHER" id="PTHR14432:SF2">
    <property type="entry name" value="TANK-BINDING KINASE 1-BINDING PROTEIN 1"/>
    <property type="match status" value="1"/>
</dbReference>
<gene>
    <name evidence="2" type="ORF">XENOCAPTIV_006585</name>
</gene>
<evidence type="ECO:0008006" key="4">
    <source>
        <dbReference type="Google" id="ProtNLM"/>
    </source>
</evidence>
<evidence type="ECO:0000313" key="3">
    <source>
        <dbReference type="Proteomes" id="UP001434883"/>
    </source>
</evidence>
<dbReference type="EMBL" id="JAHRIN010016978">
    <property type="protein sequence ID" value="MEQ2196636.1"/>
    <property type="molecule type" value="Genomic_DNA"/>
</dbReference>
<proteinExistence type="predicted"/>
<dbReference type="Proteomes" id="UP001434883">
    <property type="component" value="Unassembled WGS sequence"/>
</dbReference>
<organism evidence="2 3">
    <name type="scientific">Xenoophorus captivus</name>
    <dbReference type="NCBI Taxonomy" id="1517983"/>
    <lineage>
        <taxon>Eukaryota</taxon>
        <taxon>Metazoa</taxon>
        <taxon>Chordata</taxon>
        <taxon>Craniata</taxon>
        <taxon>Vertebrata</taxon>
        <taxon>Euteleostomi</taxon>
        <taxon>Actinopterygii</taxon>
        <taxon>Neopterygii</taxon>
        <taxon>Teleostei</taxon>
        <taxon>Neoteleostei</taxon>
        <taxon>Acanthomorphata</taxon>
        <taxon>Ovalentaria</taxon>
        <taxon>Atherinomorphae</taxon>
        <taxon>Cyprinodontiformes</taxon>
        <taxon>Goodeidae</taxon>
        <taxon>Xenoophorus</taxon>
    </lineage>
</organism>
<evidence type="ECO:0000313" key="2">
    <source>
        <dbReference type="EMBL" id="MEQ2196636.1"/>
    </source>
</evidence>
<comment type="caution">
    <text evidence="2">The sequence shown here is derived from an EMBL/GenBank/DDBJ whole genome shotgun (WGS) entry which is preliminary data.</text>
</comment>
<sequence>SGTLISKGNLHFTSSEKREGCRWPHARDRTATCQPVCKSVLRLRAMQSLFGGGELGLLGGGGSDAGGLKEDGCGSIAWRTSPLPGDDVYSASHFTLISAYQEIKMRLASLERENTSIKRKLKIYEIKVKAFFQVQHLAAFKKLINRTVFIPAGVKQKDCWIVLLIY</sequence>
<name>A0ABV0QLC6_9TELE</name>
<reference evidence="2 3" key="1">
    <citation type="submission" date="2021-06" db="EMBL/GenBank/DDBJ databases">
        <authorList>
            <person name="Palmer J.M."/>
        </authorList>
    </citation>
    <scope>NUCLEOTIDE SEQUENCE [LARGE SCALE GENOMIC DNA]</scope>
    <source>
        <strain evidence="2 3">XC_2019</strain>
        <tissue evidence="2">Muscle</tissue>
    </source>
</reference>
<keyword evidence="3" id="KW-1185">Reference proteome</keyword>
<dbReference type="InterPro" id="IPR051891">
    <property type="entry name" value="TBK1-IKBKE_adapters"/>
</dbReference>
<keyword evidence="1" id="KW-0175">Coiled coil</keyword>
<protein>
    <recommendedName>
        <fullName evidence="4">TBK1 binding protein 1</fullName>
    </recommendedName>
</protein>
<accession>A0ABV0QLC6</accession>
<feature type="coiled-coil region" evidence="1">
    <location>
        <begin position="100"/>
        <end position="127"/>
    </location>
</feature>
<dbReference type="PANTHER" id="PTHR14432">
    <property type="entry name" value="PROSAPIP2 PROTEIN/5-AZACYTIDINE INDUCED GENE 2"/>
    <property type="match status" value="1"/>
</dbReference>